<dbReference type="OrthoDB" id="3120409at2759"/>
<comment type="caution">
    <text evidence="2">The sequence shown here is derived from an EMBL/GenBank/DDBJ whole genome shotgun (WGS) entry which is preliminary data.</text>
</comment>
<gene>
    <name evidence="2" type="ORF">P691DRAFT_761699</name>
</gene>
<evidence type="ECO:0000313" key="3">
    <source>
        <dbReference type="Proteomes" id="UP000807342"/>
    </source>
</evidence>
<evidence type="ECO:0000256" key="1">
    <source>
        <dbReference type="SAM" id="MobiDB-lite"/>
    </source>
</evidence>
<dbReference type="Proteomes" id="UP000807342">
    <property type="component" value="Unassembled WGS sequence"/>
</dbReference>
<proteinExistence type="predicted"/>
<organism evidence="2 3">
    <name type="scientific">Macrolepiota fuliginosa MF-IS2</name>
    <dbReference type="NCBI Taxonomy" id="1400762"/>
    <lineage>
        <taxon>Eukaryota</taxon>
        <taxon>Fungi</taxon>
        <taxon>Dikarya</taxon>
        <taxon>Basidiomycota</taxon>
        <taxon>Agaricomycotina</taxon>
        <taxon>Agaricomycetes</taxon>
        <taxon>Agaricomycetidae</taxon>
        <taxon>Agaricales</taxon>
        <taxon>Agaricineae</taxon>
        <taxon>Agaricaceae</taxon>
        <taxon>Macrolepiota</taxon>
    </lineage>
</organism>
<keyword evidence="3" id="KW-1185">Reference proteome</keyword>
<feature type="region of interest" description="Disordered" evidence="1">
    <location>
        <begin position="78"/>
        <end position="102"/>
    </location>
</feature>
<dbReference type="EMBL" id="MU151249">
    <property type="protein sequence ID" value="KAF9446363.1"/>
    <property type="molecule type" value="Genomic_DNA"/>
</dbReference>
<sequence length="286" mass="30638">MNLPYGYCGGEALVGDHPNVQFLAFLTSNPFCLFYSPDICQICTLLKSTTNRTRAISGIIPPFESLLRLRSGEDVCDGGGNSNGSSMLDASESEAETRGEDVDVDEEMTSPVLMHAKDGPLLKDVRKRKRKHADAVVGPCSVMGVEDAPAPASVFVMLQLTTIEAETQLLLPTTTFPEQTCQLPSKIITITATSPTDPSPQSPAQISILSTPTIGPSVNEQLDEDTISALRVMYPTVPLMVVLNAHAAELDLPAMDSLLALASPENISLAMEKMLKIMKDTAVSSE</sequence>
<protein>
    <submittedName>
        <fullName evidence="2">Uncharacterized protein</fullName>
    </submittedName>
</protein>
<evidence type="ECO:0000313" key="2">
    <source>
        <dbReference type="EMBL" id="KAF9446363.1"/>
    </source>
</evidence>
<name>A0A9P6C2H9_9AGAR</name>
<accession>A0A9P6C2H9</accession>
<dbReference type="AlphaFoldDB" id="A0A9P6C2H9"/>
<reference evidence="2" key="1">
    <citation type="submission" date="2020-11" db="EMBL/GenBank/DDBJ databases">
        <authorList>
            <consortium name="DOE Joint Genome Institute"/>
            <person name="Ahrendt S."/>
            <person name="Riley R."/>
            <person name="Andreopoulos W."/>
            <person name="Labutti K."/>
            <person name="Pangilinan J."/>
            <person name="Ruiz-Duenas F.J."/>
            <person name="Barrasa J.M."/>
            <person name="Sanchez-Garcia M."/>
            <person name="Camarero S."/>
            <person name="Miyauchi S."/>
            <person name="Serrano A."/>
            <person name="Linde D."/>
            <person name="Babiker R."/>
            <person name="Drula E."/>
            <person name="Ayuso-Fernandez I."/>
            <person name="Pacheco R."/>
            <person name="Padilla G."/>
            <person name="Ferreira P."/>
            <person name="Barriuso J."/>
            <person name="Kellner H."/>
            <person name="Castanera R."/>
            <person name="Alfaro M."/>
            <person name="Ramirez L."/>
            <person name="Pisabarro A.G."/>
            <person name="Kuo A."/>
            <person name="Tritt A."/>
            <person name="Lipzen A."/>
            <person name="He G."/>
            <person name="Yan M."/>
            <person name="Ng V."/>
            <person name="Cullen D."/>
            <person name="Martin F."/>
            <person name="Rosso M.-N."/>
            <person name="Henrissat B."/>
            <person name="Hibbett D."/>
            <person name="Martinez A.T."/>
            <person name="Grigoriev I.V."/>
        </authorList>
    </citation>
    <scope>NUCLEOTIDE SEQUENCE</scope>
    <source>
        <strain evidence="2">MF-IS2</strain>
    </source>
</reference>